<feature type="binding site" evidence="7">
    <location>
        <begin position="138"/>
        <end position="141"/>
    </location>
    <ligand>
        <name>GTP</name>
        <dbReference type="ChEBI" id="CHEBI:37565"/>
    </ligand>
</feature>
<protein>
    <recommendedName>
        <fullName evidence="7 8">Peptide chain release factor 3</fullName>
        <shortName evidence="7">RF-3</shortName>
    </recommendedName>
</protein>
<dbReference type="Pfam" id="PF16658">
    <property type="entry name" value="RF3_C"/>
    <property type="match status" value="1"/>
</dbReference>
<evidence type="ECO:0000256" key="4">
    <source>
        <dbReference type="ARBA" id="ARBA00022741"/>
    </source>
</evidence>
<evidence type="ECO:0000256" key="1">
    <source>
        <dbReference type="ARBA" id="ARBA00004496"/>
    </source>
</evidence>
<comment type="similarity">
    <text evidence="2 7">Belongs to the TRAFAC class translation factor GTPase superfamily. Classic translation factor GTPase family. PrfC subfamily.</text>
</comment>
<dbReference type="SUPFAM" id="SSF54980">
    <property type="entry name" value="EF-G C-terminal domain-like"/>
    <property type="match status" value="1"/>
</dbReference>
<feature type="binding site" evidence="7">
    <location>
        <begin position="16"/>
        <end position="23"/>
    </location>
    <ligand>
        <name>GTP</name>
        <dbReference type="ChEBI" id="CHEBI:37565"/>
    </ligand>
</feature>
<evidence type="ECO:0000313" key="10">
    <source>
        <dbReference type="EMBL" id="KPH71133.1"/>
    </source>
</evidence>
<dbReference type="PROSITE" id="PS00301">
    <property type="entry name" value="G_TR_1"/>
    <property type="match status" value="1"/>
</dbReference>
<dbReference type="InterPro" id="IPR035647">
    <property type="entry name" value="EFG_III/V"/>
</dbReference>
<keyword evidence="6 7" id="KW-0342">GTP-binding</keyword>
<comment type="subcellular location">
    <subcellularLocation>
        <location evidence="1 7">Cytoplasm</location>
    </subcellularLocation>
</comment>
<dbReference type="SUPFAM" id="SSF52540">
    <property type="entry name" value="P-loop containing nucleoside triphosphate hydrolases"/>
    <property type="match status" value="1"/>
</dbReference>
<dbReference type="SUPFAM" id="SSF50447">
    <property type="entry name" value="Translation proteins"/>
    <property type="match status" value="1"/>
</dbReference>
<evidence type="ECO:0000259" key="9">
    <source>
        <dbReference type="PROSITE" id="PS51722"/>
    </source>
</evidence>
<dbReference type="InterPro" id="IPR027417">
    <property type="entry name" value="P-loop_NTPase"/>
</dbReference>
<dbReference type="InterPro" id="IPR005225">
    <property type="entry name" value="Small_GTP-bd"/>
</dbReference>
<reference evidence="10 11" key="1">
    <citation type="submission" date="2015-07" db="EMBL/GenBank/DDBJ databases">
        <title>High-quality draft genome sequence of Oceanobacillus caeni HM6, a bacillus isolated from a human feces.</title>
        <authorList>
            <person name="Kumar J."/>
            <person name="Verma M.K."/>
            <person name="Pandey R."/>
            <person name="Bhambi M."/>
            <person name="Chauhan N."/>
        </authorList>
    </citation>
    <scope>NUCLEOTIDE SEQUENCE [LARGE SCALE GENOMIC DNA]</scope>
    <source>
        <strain evidence="10 11">HM6</strain>
    </source>
</reference>
<evidence type="ECO:0000256" key="6">
    <source>
        <dbReference type="ARBA" id="ARBA00023134"/>
    </source>
</evidence>
<dbReference type="HAMAP" id="MF_00072">
    <property type="entry name" value="Rel_fac_3"/>
    <property type="match status" value="1"/>
</dbReference>
<dbReference type="InterPro" id="IPR053905">
    <property type="entry name" value="EF-G-like_DII"/>
</dbReference>
<dbReference type="InterPro" id="IPR038467">
    <property type="entry name" value="RF3_dom_3_sf"/>
</dbReference>
<keyword evidence="5 7" id="KW-0648">Protein biosynthesis</keyword>
<evidence type="ECO:0000256" key="3">
    <source>
        <dbReference type="ARBA" id="ARBA00022490"/>
    </source>
</evidence>
<gene>
    <name evidence="7" type="primary">prfC</name>
    <name evidence="10" type="ORF">AFL42_16275</name>
</gene>
<dbReference type="Gene3D" id="3.40.50.300">
    <property type="entry name" value="P-loop containing nucleotide triphosphate hydrolases"/>
    <property type="match status" value="1"/>
</dbReference>
<evidence type="ECO:0000256" key="7">
    <source>
        <dbReference type="HAMAP-Rule" id="MF_00072"/>
    </source>
</evidence>
<dbReference type="InterPro" id="IPR009000">
    <property type="entry name" value="Transl_B-barrel_sf"/>
</dbReference>
<dbReference type="InterPro" id="IPR000795">
    <property type="entry name" value="T_Tr_GTP-bd_dom"/>
</dbReference>
<evidence type="ECO:0000256" key="2">
    <source>
        <dbReference type="ARBA" id="ARBA00009978"/>
    </source>
</evidence>
<dbReference type="InterPro" id="IPR032090">
    <property type="entry name" value="RF3_C"/>
</dbReference>
<sequence length="524" mass="59857">MIKNEVNKRKTFAIISHPDAGKTTLTERLLQVGNLIRTAGTVKGKKTGKFATSDWMEIEKQRGISVTSSVMNFHYHDLQVNILDTPGHEDFSEDTYRTLTAVDSVVMIIDSTKGIEAQTLKLFKVCRMRGIPIFTFINKLDREGKETFELLEEIEEVLDIETYPMNWPAGMGKGFLGIFDRNGQQFVKYNGNEEESIIPFNELDKHTELTNNTTFEAARDEVALLDEAGNTLSMEAVLKGEQTPVFFGSALAPFGVEIFFDTFINMAPTPKPRRTTDGIVQPDNPNFSGFIFKIQANMNPAHRDRIAFLRVCSGKFERGMSVKLARTGKTLKLSQSQQIIASTRETVDEAYAGDIIGIYDPNAYQIGDTLIAGKDTFEYNELPQFPPELFKKVSAKNVMKSKQFKKGIEQLVQEGAIQLFRDKRTESYILGAVGDLQYDVFKYRMENEYNVEVMFDTIGERIPRWLNPEQPINESLFDERRMLVRDRNDNYLVLFQNEFALNWFQENNPKVDLIDLFQVNTYAQ</sequence>
<dbReference type="RefSeq" id="WP_047184009.1">
    <property type="nucleotide sequence ID" value="NZ_JARTGE010000034.1"/>
</dbReference>
<keyword evidence="4 7" id="KW-0547">Nucleotide-binding</keyword>
<dbReference type="Pfam" id="PF00009">
    <property type="entry name" value="GTP_EFTU"/>
    <property type="match status" value="1"/>
</dbReference>
<comment type="caution">
    <text evidence="10">The sequence shown here is derived from an EMBL/GenBank/DDBJ whole genome shotgun (WGS) entry which is preliminary data.</text>
</comment>
<dbReference type="NCBIfam" id="TIGR00503">
    <property type="entry name" value="prfC"/>
    <property type="match status" value="1"/>
</dbReference>
<evidence type="ECO:0000256" key="5">
    <source>
        <dbReference type="ARBA" id="ARBA00022917"/>
    </source>
</evidence>
<evidence type="ECO:0000256" key="8">
    <source>
        <dbReference type="NCBIfam" id="TIGR00503"/>
    </source>
</evidence>
<dbReference type="Gene3D" id="3.30.70.3280">
    <property type="entry name" value="Peptide chain release factor 3, domain III"/>
    <property type="match status" value="1"/>
</dbReference>
<dbReference type="NCBIfam" id="NF001964">
    <property type="entry name" value="PRK00741.1"/>
    <property type="match status" value="1"/>
</dbReference>
<keyword evidence="3 7" id="KW-0963">Cytoplasm</keyword>
<dbReference type="InterPro" id="IPR031157">
    <property type="entry name" value="G_TR_CS"/>
</dbReference>
<dbReference type="InterPro" id="IPR004548">
    <property type="entry name" value="PrfC"/>
</dbReference>
<dbReference type="CDD" id="cd16259">
    <property type="entry name" value="RF3_III"/>
    <property type="match status" value="1"/>
</dbReference>
<organism evidence="10 11">
    <name type="scientific">Oceanobacillus caeni</name>
    <dbReference type="NCBI Taxonomy" id="405946"/>
    <lineage>
        <taxon>Bacteria</taxon>
        <taxon>Bacillati</taxon>
        <taxon>Bacillota</taxon>
        <taxon>Bacilli</taxon>
        <taxon>Bacillales</taxon>
        <taxon>Bacillaceae</taxon>
        <taxon>Oceanobacillus</taxon>
    </lineage>
</organism>
<dbReference type="EMBL" id="LGTK01000093">
    <property type="protein sequence ID" value="KPH71133.1"/>
    <property type="molecule type" value="Genomic_DNA"/>
</dbReference>
<dbReference type="Gene3D" id="2.40.30.10">
    <property type="entry name" value="Translation factors"/>
    <property type="match status" value="1"/>
</dbReference>
<dbReference type="Pfam" id="PF22042">
    <property type="entry name" value="EF-G_D2"/>
    <property type="match status" value="1"/>
</dbReference>
<proteinExistence type="inferred from homology"/>
<dbReference type="PRINTS" id="PR00315">
    <property type="entry name" value="ELONGATNFCT"/>
</dbReference>
<feature type="binding site" evidence="7">
    <location>
        <begin position="84"/>
        <end position="88"/>
    </location>
    <ligand>
        <name>GTP</name>
        <dbReference type="ChEBI" id="CHEBI:37565"/>
    </ligand>
</feature>
<feature type="domain" description="Tr-type G" evidence="9">
    <location>
        <begin position="7"/>
        <end position="271"/>
    </location>
</feature>
<dbReference type="PROSITE" id="PS51722">
    <property type="entry name" value="G_TR_2"/>
    <property type="match status" value="1"/>
</dbReference>
<dbReference type="PANTHER" id="PTHR43556:SF2">
    <property type="entry name" value="PEPTIDE CHAIN RELEASE FACTOR RF3"/>
    <property type="match status" value="1"/>
</dbReference>
<comment type="function">
    <text evidence="7">Increases the formation of ribosomal termination complexes and stimulates activities of RF-1 and RF-2. It binds guanine nucleotides and has strong preference for UGA stop codons. It may interact directly with the ribosome. The stimulation of RF-1 and RF-2 is significantly reduced by GTP and GDP, but not by GMP.</text>
</comment>
<dbReference type="Proteomes" id="UP000037854">
    <property type="component" value="Unassembled WGS sequence"/>
</dbReference>
<name>A0ABR5MG01_9BACI</name>
<keyword evidence="11" id="KW-1185">Reference proteome</keyword>
<dbReference type="NCBIfam" id="TIGR00231">
    <property type="entry name" value="small_GTP"/>
    <property type="match status" value="1"/>
</dbReference>
<accession>A0ABR5MG01</accession>
<dbReference type="PANTHER" id="PTHR43556">
    <property type="entry name" value="PEPTIDE CHAIN RELEASE FACTOR RF3"/>
    <property type="match status" value="1"/>
</dbReference>
<evidence type="ECO:0000313" key="11">
    <source>
        <dbReference type="Proteomes" id="UP000037854"/>
    </source>
</evidence>